<feature type="compositionally biased region" description="Basic and acidic residues" evidence="1">
    <location>
        <begin position="133"/>
        <end position="150"/>
    </location>
</feature>
<evidence type="ECO:0000256" key="1">
    <source>
        <dbReference type="SAM" id="MobiDB-lite"/>
    </source>
</evidence>
<dbReference type="EMBL" id="JAMKFB020000006">
    <property type="protein sequence ID" value="KAL0191665.1"/>
    <property type="molecule type" value="Genomic_DNA"/>
</dbReference>
<accession>A0ABD0R0V8</accession>
<organism evidence="2 3">
    <name type="scientific">Cirrhinus mrigala</name>
    <name type="common">Mrigala</name>
    <dbReference type="NCBI Taxonomy" id="683832"/>
    <lineage>
        <taxon>Eukaryota</taxon>
        <taxon>Metazoa</taxon>
        <taxon>Chordata</taxon>
        <taxon>Craniata</taxon>
        <taxon>Vertebrata</taxon>
        <taxon>Euteleostomi</taxon>
        <taxon>Actinopterygii</taxon>
        <taxon>Neopterygii</taxon>
        <taxon>Teleostei</taxon>
        <taxon>Ostariophysi</taxon>
        <taxon>Cypriniformes</taxon>
        <taxon>Cyprinidae</taxon>
        <taxon>Labeoninae</taxon>
        <taxon>Labeonini</taxon>
        <taxon>Cirrhinus</taxon>
    </lineage>
</organism>
<evidence type="ECO:0000313" key="3">
    <source>
        <dbReference type="Proteomes" id="UP001529510"/>
    </source>
</evidence>
<feature type="compositionally biased region" description="Basic and acidic residues" evidence="1">
    <location>
        <begin position="88"/>
        <end position="125"/>
    </location>
</feature>
<feature type="compositionally biased region" description="Low complexity" evidence="1">
    <location>
        <begin position="12"/>
        <end position="24"/>
    </location>
</feature>
<name>A0ABD0R0V8_CIRMR</name>
<sequence length="169" mass="18815">MSAAHVLKHTPSAAASNASDQNAQTTFPIGHLGKEQLRIIGGPPNHCMAHPKHSGLREAGLRPLSINSEEDDGGGGSRVKKKRRKKDKKESEWHKDEESNAKPKRREQKEGKELLPRKSKAAKEQKVHKKRETKAQKEVKKVKKGQDVKVKTQAKNTATHPPSKRGRKP</sequence>
<feature type="region of interest" description="Disordered" evidence="1">
    <location>
        <begin position="1"/>
        <end position="169"/>
    </location>
</feature>
<gene>
    <name evidence="2" type="ORF">M9458_014363</name>
</gene>
<keyword evidence="3" id="KW-1185">Reference proteome</keyword>
<evidence type="ECO:0000313" key="2">
    <source>
        <dbReference type="EMBL" id="KAL0191665.1"/>
    </source>
</evidence>
<reference evidence="2 3" key="1">
    <citation type="submission" date="2024-05" db="EMBL/GenBank/DDBJ databases">
        <title>Genome sequencing and assembly of Indian major carp, Cirrhinus mrigala (Hamilton, 1822).</title>
        <authorList>
            <person name="Mohindra V."/>
            <person name="Chowdhury L.M."/>
            <person name="Lal K."/>
            <person name="Jena J.K."/>
        </authorList>
    </citation>
    <scope>NUCLEOTIDE SEQUENCE [LARGE SCALE GENOMIC DNA]</scope>
    <source>
        <strain evidence="2">CM1030</strain>
        <tissue evidence="2">Blood</tissue>
    </source>
</reference>
<feature type="compositionally biased region" description="Basic residues" evidence="1">
    <location>
        <begin position="78"/>
        <end position="87"/>
    </location>
</feature>
<dbReference type="AlphaFoldDB" id="A0ABD0R0V8"/>
<comment type="caution">
    <text evidence="2">The sequence shown here is derived from an EMBL/GenBank/DDBJ whole genome shotgun (WGS) entry which is preliminary data.</text>
</comment>
<protein>
    <submittedName>
        <fullName evidence="2">Uncharacterized protein</fullName>
    </submittedName>
</protein>
<proteinExistence type="predicted"/>
<dbReference type="Proteomes" id="UP001529510">
    <property type="component" value="Unassembled WGS sequence"/>
</dbReference>
<feature type="non-terminal residue" evidence="2">
    <location>
        <position position="169"/>
    </location>
</feature>